<proteinExistence type="predicted"/>
<dbReference type="AlphaFoldDB" id="A0A7R8X0Q4"/>
<evidence type="ECO:0000313" key="1">
    <source>
        <dbReference type="EMBL" id="CAD7238798.1"/>
    </source>
</evidence>
<sequence length="62" mass="6788">MWPAIVVSCGLLLIGALSQEQRTWMNGLQRPHELRNRRMGSRAADPNFEDHVVAGGAVGTSE</sequence>
<protein>
    <submittedName>
        <fullName evidence="1">Uncharacterized protein</fullName>
    </submittedName>
</protein>
<organism evidence="1">
    <name type="scientific">Cyprideis torosa</name>
    <dbReference type="NCBI Taxonomy" id="163714"/>
    <lineage>
        <taxon>Eukaryota</taxon>
        <taxon>Metazoa</taxon>
        <taxon>Ecdysozoa</taxon>
        <taxon>Arthropoda</taxon>
        <taxon>Crustacea</taxon>
        <taxon>Oligostraca</taxon>
        <taxon>Ostracoda</taxon>
        <taxon>Podocopa</taxon>
        <taxon>Podocopida</taxon>
        <taxon>Cytherocopina</taxon>
        <taxon>Cytheroidea</taxon>
        <taxon>Cytherideidae</taxon>
        <taxon>Cyprideis</taxon>
    </lineage>
</organism>
<dbReference type="EMBL" id="OB708837">
    <property type="protein sequence ID" value="CAD7238798.1"/>
    <property type="molecule type" value="Genomic_DNA"/>
</dbReference>
<accession>A0A7R8X0Q4</accession>
<reference evidence="1" key="1">
    <citation type="submission" date="2020-11" db="EMBL/GenBank/DDBJ databases">
        <authorList>
            <person name="Tran Van P."/>
        </authorList>
    </citation>
    <scope>NUCLEOTIDE SEQUENCE</scope>
</reference>
<gene>
    <name evidence="1" type="ORF">CTOB1V02_LOCUS16613</name>
</gene>
<name>A0A7R8X0Q4_9CRUS</name>